<reference evidence="4 5" key="1">
    <citation type="journal article" date="2016" name="Stand. Genomic Sci.">
        <title>Complete genome sequence and genomic characterization of Microcystis panniformis FACHB 1757 by third-generation sequencing.</title>
        <authorList>
            <person name="Zhang J.Y."/>
            <person name="Guan R."/>
            <person name="Zhang H.J."/>
            <person name="Li H."/>
            <person name="Xiao P."/>
            <person name="Yu G.L."/>
            <person name="Du L."/>
            <person name="Cao D.M."/>
            <person name="Zhu B.C."/>
            <person name="Li R.H."/>
            <person name="Lu Z.H."/>
        </authorList>
    </citation>
    <scope>NUCLEOTIDE SEQUENCE [LARGE SCALE GENOMIC DNA]</scope>
    <source>
        <strain evidence="4 5">FACHB-1757</strain>
    </source>
</reference>
<evidence type="ECO:0000313" key="4">
    <source>
        <dbReference type="EMBL" id="AKV69773.1"/>
    </source>
</evidence>
<protein>
    <recommendedName>
        <fullName evidence="3">Proteinase inhibitor I42 chagasin domain-containing protein</fullName>
    </recommendedName>
</protein>
<dbReference type="Pfam" id="PF09394">
    <property type="entry name" value="Inhibitor_I42"/>
    <property type="match status" value="1"/>
</dbReference>
<name>A0A0K1S6X7_9CHRO</name>
<dbReference type="PANTHER" id="PTHR36530:SF1">
    <property type="entry name" value="AMOEBIASIN-1"/>
    <property type="match status" value="1"/>
</dbReference>
<dbReference type="SUPFAM" id="SSF141066">
    <property type="entry name" value="ICP-like"/>
    <property type="match status" value="1"/>
</dbReference>
<keyword evidence="2" id="KW-0789">Thiol protease inhibitor</keyword>
<dbReference type="GO" id="GO:0004869">
    <property type="term" value="F:cysteine-type endopeptidase inhibitor activity"/>
    <property type="evidence" value="ECO:0007669"/>
    <property type="project" value="UniProtKB-KW"/>
</dbReference>
<evidence type="ECO:0000256" key="1">
    <source>
        <dbReference type="ARBA" id="ARBA00022690"/>
    </source>
</evidence>
<dbReference type="InterPro" id="IPR036331">
    <property type="entry name" value="Chagasin-like_sf"/>
</dbReference>
<proteinExistence type="predicted"/>
<accession>A0A0K1S6X7</accession>
<dbReference type="PANTHER" id="PTHR36530">
    <property type="entry name" value="INHIBITOR OF CYSTEINE PEPTIDASE"/>
    <property type="match status" value="1"/>
</dbReference>
<keyword evidence="1" id="KW-0646">Protease inhibitor</keyword>
<dbReference type="Gene3D" id="2.60.40.2020">
    <property type="match status" value="1"/>
</dbReference>
<feature type="domain" description="Proteinase inhibitor I42 chagasin" evidence="3">
    <location>
        <begin position="57"/>
        <end position="143"/>
    </location>
</feature>
<dbReference type="KEGG" id="mpk:VL20_4894"/>
<dbReference type="InterPro" id="IPR018990">
    <property type="entry name" value="Prot_inh_I42_chagasin"/>
</dbReference>
<gene>
    <name evidence="4" type="ORF">VL20_4894</name>
</gene>
<organism evidence="4 5">
    <name type="scientific">Microcystis panniformis FACHB-1757</name>
    <dbReference type="NCBI Taxonomy" id="1638788"/>
    <lineage>
        <taxon>Bacteria</taxon>
        <taxon>Bacillati</taxon>
        <taxon>Cyanobacteriota</taxon>
        <taxon>Cyanophyceae</taxon>
        <taxon>Oscillatoriophycideae</taxon>
        <taxon>Chroococcales</taxon>
        <taxon>Microcystaceae</taxon>
        <taxon>Microcystis</taxon>
    </lineage>
</organism>
<evidence type="ECO:0000259" key="3">
    <source>
        <dbReference type="Pfam" id="PF09394"/>
    </source>
</evidence>
<sequence>MDRSLKWAVAIVITLILVLSPVFSQGCGATEWNPKGGNGQDTMLTLTRTDNGKSITMQVNDLLLLSLDENPTTGFQWAVGGVGSDLVKLQASEYVPAIESRVGGGGQRILTFKAQRAGIDQLRLKLWREWQGEPSIVERFTVTLQVRE</sequence>
<evidence type="ECO:0000313" key="5">
    <source>
        <dbReference type="Proteomes" id="UP000068167"/>
    </source>
</evidence>
<evidence type="ECO:0000256" key="2">
    <source>
        <dbReference type="ARBA" id="ARBA00022704"/>
    </source>
</evidence>
<dbReference type="Proteomes" id="UP000068167">
    <property type="component" value="Chromosome"/>
</dbReference>
<keyword evidence="5" id="KW-1185">Reference proteome</keyword>
<dbReference type="EMBL" id="CP011339">
    <property type="protein sequence ID" value="AKV69773.1"/>
    <property type="molecule type" value="Genomic_DNA"/>
</dbReference>
<dbReference type="InterPro" id="IPR052781">
    <property type="entry name" value="Cys_protease_inhibitor_I42"/>
</dbReference>
<dbReference type="PROSITE" id="PS51257">
    <property type="entry name" value="PROKAR_LIPOPROTEIN"/>
    <property type="match status" value="1"/>
</dbReference>
<dbReference type="RefSeq" id="WP_052277577.1">
    <property type="nucleotide sequence ID" value="NZ_CP011339.1"/>
</dbReference>
<dbReference type="AlphaFoldDB" id="A0A0K1S6X7"/>
<dbReference type="PATRIC" id="fig|1638788.3.peg.4937"/>